<organism evidence="2 3">
    <name type="scientific">Pochonia chlamydosporia 170</name>
    <dbReference type="NCBI Taxonomy" id="1380566"/>
    <lineage>
        <taxon>Eukaryota</taxon>
        <taxon>Fungi</taxon>
        <taxon>Dikarya</taxon>
        <taxon>Ascomycota</taxon>
        <taxon>Pezizomycotina</taxon>
        <taxon>Sordariomycetes</taxon>
        <taxon>Hypocreomycetidae</taxon>
        <taxon>Hypocreales</taxon>
        <taxon>Clavicipitaceae</taxon>
        <taxon>Pochonia</taxon>
    </lineage>
</organism>
<sequence length="250" mass="28003">MSLDSRMSRTTRVMNPTERMRIYMDFMTKDSWDTVKDELNLRMKDTSMAQLVNDVSQQFRIEILRQLDHAGITIDEPWANLQRERLHNDPDEVFPLVATKWLLQNLPVSMTRCNICGDGYARGEDVIKKACGKHTMHRFCLMARLREGGMPIYGPCGCNSGGVDVDSWRPFVIPSKSSAAKRYHRPATPMPKTFQLGEIASSSSSPDPDYHPDSDSASESDTSSNASDETGSVHSWSSDTTIAAEPRPVA</sequence>
<accession>A0A179F0W8</accession>
<dbReference type="GeneID" id="28853989"/>
<dbReference type="EMBL" id="LSBJ02000012">
    <property type="protein sequence ID" value="OAQ59042.1"/>
    <property type="molecule type" value="Genomic_DNA"/>
</dbReference>
<dbReference type="RefSeq" id="XP_018137122.1">
    <property type="nucleotide sequence ID" value="XM_018289995.1"/>
</dbReference>
<evidence type="ECO:0000256" key="1">
    <source>
        <dbReference type="SAM" id="MobiDB-lite"/>
    </source>
</evidence>
<dbReference type="KEGG" id="pchm:VFPPC_11964"/>
<keyword evidence="3" id="KW-1185">Reference proteome</keyword>
<dbReference type="SUPFAM" id="SSF57850">
    <property type="entry name" value="RING/U-box"/>
    <property type="match status" value="1"/>
</dbReference>
<dbReference type="OrthoDB" id="5105815at2759"/>
<gene>
    <name evidence="2" type="ORF">VFPPC_11964</name>
</gene>
<feature type="compositionally biased region" description="Polar residues" evidence="1">
    <location>
        <begin position="232"/>
        <end position="241"/>
    </location>
</feature>
<dbReference type="Proteomes" id="UP000078397">
    <property type="component" value="Unassembled WGS sequence"/>
</dbReference>
<feature type="region of interest" description="Disordered" evidence="1">
    <location>
        <begin position="179"/>
        <end position="250"/>
    </location>
</feature>
<protein>
    <submittedName>
        <fullName evidence="2">Ring finger domain-containing protein</fullName>
    </submittedName>
</protein>
<proteinExistence type="predicted"/>
<evidence type="ECO:0000313" key="2">
    <source>
        <dbReference type="EMBL" id="OAQ59042.1"/>
    </source>
</evidence>
<reference evidence="2 3" key="1">
    <citation type="journal article" date="2016" name="PLoS Pathog.">
        <title>Biosynthesis of antibiotic leucinostatins in bio-control fungus Purpureocillium lilacinum and their inhibition on phytophthora revealed by genome mining.</title>
        <authorList>
            <person name="Wang G."/>
            <person name="Liu Z."/>
            <person name="Lin R."/>
            <person name="Li E."/>
            <person name="Mao Z."/>
            <person name="Ling J."/>
            <person name="Yang Y."/>
            <person name="Yin W.B."/>
            <person name="Xie B."/>
        </authorList>
    </citation>
    <scope>NUCLEOTIDE SEQUENCE [LARGE SCALE GENOMIC DNA]</scope>
    <source>
        <strain evidence="2">170</strain>
    </source>
</reference>
<name>A0A179F0W8_METCM</name>
<dbReference type="AlphaFoldDB" id="A0A179F0W8"/>
<feature type="compositionally biased region" description="Low complexity" evidence="1">
    <location>
        <begin position="215"/>
        <end position="230"/>
    </location>
</feature>
<comment type="caution">
    <text evidence="2">The sequence shown here is derived from an EMBL/GenBank/DDBJ whole genome shotgun (WGS) entry which is preliminary data.</text>
</comment>
<evidence type="ECO:0000313" key="3">
    <source>
        <dbReference type="Proteomes" id="UP000078397"/>
    </source>
</evidence>